<sequence length="776" mass="79187">MGSFYTFKWEHPADSVRVTGDFDGWTKSVQLDKTDNGIFEKRVQLKDDSGSKIYYKFVVDSQWTINQSSPHEADSDGNVNNYITRDEIDEMAGKKNKQKRQSSSANKASSSDERLPSRAAAAAAPFSSNPVSAPEQTPTVGPGGFPATPTTEDVSVNPMPAAPGAVNPTSGAASGKSINEHVKLDKDSYEKSDALPSDKVGINPKPAAPGAVNPTAGDKTPQSASAINDHVKLDKDSYEKSDALPSSSVGINPMPAAPGAVNPVHLAPGEKIPPSASAIDDHVKLDKDSYERSDALPGVDTQSKMPPASKNLIPESSLPMGQGNNANINSVGPGATTAALAGAVPLEKDKNSANISSVGPDATTTGLARAVPKEDKSHNISSVGPDATTAGLAGAVPKDAAQVPDVVKKSQAEAGVSPEASAVPREVEEKSMVEQQLKQEHVPDMVKKSQAEAGVSPEASAVPREVAEKSMVEQQLKQEHVPDMVKKSQSEAGFAPEASAVPQEVMEKSQVEKELQEKVPVSPVTSQDPSSSRNQKSDPSGSAAGAAAATAAAGTAGTAAAASGAGSAAAKDTLPDRSATDDTDLRTAVNNVADKHINDSSPHPSPGKSTEPAQSSAGGASRDAAPGKSGGALDPTSAAKQADSDVNKPAVGGPSSQQPAAGEASRSTDGKAPEGRAADKKTGKAKDSSAAQPGAAEGSAAAEDAGRKSKEATKTKLGQDSTGTAAGETAGTATNGSETKPSGSGDSPAEATPEKKKKNRLSTIFSKLKHKLSDKN</sequence>
<dbReference type="PANTHER" id="PTHR10343:SF81">
    <property type="entry name" value="CRUCIFORM DNA-RECOGNIZING PROTEIN 1-RELATED"/>
    <property type="match status" value="1"/>
</dbReference>
<feature type="compositionally biased region" description="Low complexity" evidence="2">
    <location>
        <begin position="117"/>
        <end position="134"/>
    </location>
</feature>
<feature type="compositionally biased region" description="Polar residues" evidence="2">
    <location>
        <begin position="352"/>
        <end position="366"/>
    </location>
</feature>
<comment type="similarity">
    <text evidence="1">Belongs to the CRP1/MDG1 family.</text>
</comment>
<feature type="compositionally biased region" description="Polar residues" evidence="2">
    <location>
        <begin position="523"/>
        <end position="539"/>
    </location>
</feature>
<evidence type="ECO:0000313" key="5">
    <source>
        <dbReference type="Proteomes" id="UP000253664"/>
    </source>
</evidence>
<dbReference type="InterPro" id="IPR013783">
    <property type="entry name" value="Ig-like_fold"/>
</dbReference>
<name>A0A367L2B6_9HYPO</name>
<feature type="compositionally biased region" description="Basic and acidic residues" evidence="2">
    <location>
        <begin position="704"/>
        <end position="714"/>
    </location>
</feature>
<feature type="compositionally biased region" description="Basic and acidic residues" evidence="2">
    <location>
        <begin position="425"/>
        <end position="450"/>
    </location>
</feature>
<feature type="region of interest" description="Disordered" evidence="2">
    <location>
        <begin position="66"/>
        <end position="330"/>
    </location>
</feature>
<dbReference type="GO" id="GO:0031588">
    <property type="term" value="C:nucleotide-activated protein kinase complex"/>
    <property type="evidence" value="ECO:0007669"/>
    <property type="project" value="TreeGrafter"/>
</dbReference>
<gene>
    <name evidence="4" type="ORF">L249_4776</name>
</gene>
<dbReference type="GO" id="GO:0007165">
    <property type="term" value="P:signal transduction"/>
    <property type="evidence" value="ECO:0007669"/>
    <property type="project" value="TreeGrafter"/>
</dbReference>
<feature type="compositionally biased region" description="Low complexity" evidence="2">
    <location>
        <begin position="688"/>
        <end position="703"/>
    </location>
</feature>
<dbReference type="InterPro" id="IPR032640">
    <property type="entry name" value="AMPK1_CBM"/>
</dbReference>
<feature type="region of interest" description="Disordered" evidence="2">
    <location>
        <begin position="351"/>
        <end position="776"/>
    </location>
</feature>
<dbReference type="GO" id="GO:0019901">
    <property type="term" value="F:protein kinase binding"/>
    <property type="evidence" value="ECO:0007669"/>
    <property type="project" value="TreeGrafter"/>
</dbReference>
<dbReference type="InterPro" id="IPR050827">
    <property type="entry name" value="CRP1_MDG1_kinase"/>
</dbReference>
<accession>A0A367L2B6</accession>
<dbReference type="Proteomes" id="UP000253664">
    <property type="component" value="Unassembled WGS sequence"/>
</dbReference>
<evidence type="ECO:0000256" key="1">
    <source>
        <dbReference type="ARBA" id="ARBA00038216"/>
    </source>
</evidence>
<feature type="domain" description="AMP-activated protein kinase glycogen-binding" evidence="3">
    <location>
        <begin position="6"/>
        <end position="84"/>
    </location>
</feature>
<feature type="compositionally biased region" description="Basic and acidic residues" evidence="2">
    <location>
        <begin position="229"/>
        <end position="242"/>
    </location>
</feature>
<feature type="compositionally biased region" description="Basic and acidic residues" evidence="2">
    <location>
        <begin position="505"/>
        <end position="517"/>
    </location>
</feature>
<dbReference type="PANTHER" id="PTHR10343">
    <property type="entry name" value="5'-AMP-ACTIVATED PROTEIN KINASE , BETA SUBUNIT"/>
    <property type="match status" value="1"/>
</dbReference>
<feature type="compositionally biased region" description="Basic and acidic residues" evidence="2">
    <location>
        <begin position="465"/>
        <end position="489"/>
    </location>
</feature>
<dbReference type="STRING" id="1330021.A0A367L2B6"/>
<feature type="compositionally biased region" description="Low complexity" evidence="2">
    <location>
        <begin position="540"/>
        <end position="570"/>
    </location>
</feature>
<dbReference type="AlphaFoldDB" id="A0A367L2B6"/>
<organism evidence="4 5">
    <name type="scientific">Ophiocordyceps polyrhachis-furcata BCC 54312</name>
    <dbReference type="NCBI Taxonomy" id="1330021"/>
    <lineage>
        <taxon>Eukaryota</taxon>
        <taxon>Fungi</taxon>
        <taxon>Dikarya</taxon>
        <taxon>Ascomycota</taxon>
        <taxon>Pezizomycotina</taxon>
        <taxon>Sordariomycetes</taxon>
        <taxon>Hypocreomycetidae</taxon>
        <taxon>Hypocreales</taxon>
        <taxon>Ophiocordycipitaceae</taxon>
        <taxon>Ophiocordyceps</taxon>
    </lineage>
</organism>
<evidence type="ECO:0000256" key="2">
    <source>
        <dbReference type="SAM" id="MobiDB-lite"/>
    </source>
</evidence>
<dbReference type="Gene3D" id="2.60.40.10">
    <property type="entry name" value="Immunoglobulins"/>
    <property type="match status" value="1"/>
</dbReference>
<dbReference type="InterPro" id="IPR014756">
    <property type="entry name" value="Ig_E-set"/>
</dbReference>
<dbReference type="GO" id="GO:0005737">
    <property type="term" value="C:cytoplasm"/>
    <property type="evidence" value="ECO:0007669"/>
    <property type="project" value="TreeGrafter"/>
</dbReference>
<dbReference type="OrthoDB" id="5873279at2759"/>
<feature type="compositionally biased region" description="Basic and acidic residues" evidence="2">
    <location>
        <begin position="279"/>
        <end position="294"/>
    </location>
</feature>
<dbReference type="EMBL" id="LKCN02000018">
    <property type="protein sequence ID" value="RCI08571.1"/>
    <property type="molecule type" value="Genomic_DNA"/>
</dbReference>
<proteinExistence type="inferred from homology"/>
<feature type="compositionally biased region" description="Low complexity" evidence="2">
    <location>
        <begin position="721"/>
        <end position="739"/>
    </location>
</feature>
<feature type="compositionally biased region" description="Basic and acidic residues" evidence="2">
    <location>
        <begin position="178"/>
        <end position="193"/>
    </location>
</feature>
<feature type="compositionally biased region" description="Basic and acidic residues" evidence="2">
    <location>
        <begin position="666"/>
        <end position="687"/>
    </location>
</feature>
<dbReference type="GO" id="GO:0005634">
    <property type="term" value="C:nucleus"/>
    <property type="evidence" value="ECO:0007669"/>
    <property type="project" value="TreeGrafter"/>
</dbReference>
<evidence type="ECO:0000313" key="4">
    <source>
        <dbReference type="EMBL" id="RCI08571.1"/>
    </source>
</evidence>
<dbReference type="SUPFAM" id="SSF81296">
    <property type="entry name" value="E set domains"/>
    <property type="match status" value="1"/>
</dbReference>
<feature type="compositionally biased region" description="Polar residues" evidence="2">
    <location>
        <begin position="599"/>
        <end position="618"/>
    </location>
</feature>
<dbReference type="Pfam" id="PF16561">
    <property type="entry name" value="AMPK1_CBM"/>
    <property type="match status" value="1"/>
</dbReference>
<feature type="compositionally biased region" description="Basic and acidic residues" evidence="2">
    <location>
        <begin position="573"/>
        <end position="585"/>
    </location>
</feature>
<protein>
    <recommendedName>
        <fullName evidence="3">AMP-activated protein kinase glycogen-binding domain-containing protein</fullName>
    </recommendedName>
</protein>
<dbReference type="CDD" id="cd02859">
    <property type="entry name" value="E_set_AMPKbeta_like_N"/>
    <property type="match status" value="1"/>
</dbReference>
<comment type="caution">
    <text evidence="4">The sequence shown here is derived from an EMBL/GenBank/DDBJ whole genome shotgun (WGS) entry which is preliminary data.</text>
</comment>
<reference evidence="4 5" key="1">
    <citation type="journal article" date="2015" name="BMC Genomics">
        <title>Insights from the genome of Ophiocordyceps polyrhachis-furcata to pathogenicity and host specificity in insect fungi.</title>
        <authorList>
            <person name="Wichadakul D."/>
            <person name="Kobmoo N."/>
            <person name="Ingsriswang S."/>
            <person name="Tangphatsornruang S."/>
            <person name="Chantasingh D."/>
            <person name="Luangsa-ard J.J."/>
            <person name="Eurwilaichitr L."/>
        </authorList>
    </citation>
    <scope>NUCLEOTIDE SEQUENCE [LARGE SCALE GENOMIC DNA]</scope>
    <source>
        <strain evidence="4 5">BCC 54312</strain>
    </source>
</reference>
<keyword evidence="5" id="KW-1185">Reference proteome</keyword>
<evidence type="ECO:0000259" key="3">
    <source>
        <dbReference type="Pfam" id="PF16561"/>
    </source>
</evidence>